<dbReference type="GO" id="GO:0005509">
    <property type="term" value="F:calcium ion binding"/>
    <property type="evidence" value="ECO:0007669"/>
    <property type="project" value="InterPro"/>
</dbReference>
<dbReference type="PROSITE" id="PS50222">
    <property type="entry name" value="EF_HAND_2"/>
    <property type="match status" value="1"/>
</dbReference>
<accession>A0A8T1UI61</accession>
<dbReference type="EMBL" id="JAENGZ010000333">
    <property type="protein sequence ID" value="KAG6961829.1"/>
    <property type="molecule type" value="Genomic_DNA"/>
</dbReference>
<feature type="compositionally biased region" description="Basic and acidic residues" evidence="5">
    <location>
        <begin position="962"/>
        <end position="974"/>
    </location>
</feature>
<feature type="region of interest" description="Disordered" evidence="5">
    <location>
        <begin position="943"/>
        <end position="974"/>
    </location>
</feature>
<feature type="repeat" description="ARM" evidence="4">
    <location>
        <begin position="1034"/>
        <end position="1067"/>
    </location>
</feature>
<evidence type="ECO:0000313" key="7">
    <source>
        <dbReference type="EMBL" id="KAG6961829.1"/>
    </source>
</evidence>
<dbReference type="SMART" id="SM00185">
    <property type="entry name" value="ARM"/>
    <property type="match status" value="13"/>
</dbReference>
<dbReference type="PANTHER" id="PTHR47249">
    <property type="entry name" value="VACUOLAR PROTEIN 8"/>
    <property type="match status" value="1"/>
</dbReference>
<proteinExistence type="predicted"/>
<dbReference type="VEuPathDB" id="FungiDB:PC110_g6224"/>
<reference evidence="7" key="1">
    <citation type="submission" date="2021-01" db="EMBL/GenBank/DDBJ databases">
        <title>Phytophthora aleatoria, a newly-described species from Pinus radiata is distinct from Phytophthora cactorum isolates based on comparative genomics.</title>
        <authorList>
            <person name="Mcdougal R."/>
            <person name="Panda P."/>
            <person name="Williams N."/>
            <person name="Studholme D.J."/>
        </authorList>
    </citation>
    <scope>NUCLEOTIDE SEQUENCE</scope>
    <source>
        <strain evidence="7">NZFS 3830</strain>
    </source>
</reference>
<feature type="domain" description="EF-hand" evidence="6">
    <location>
        <begin position="2304"/>
        <end position="2339"/>
    </location>
</feature>
<dbReference type="InterPro" id="IPR045156">
    <property type="entry name" value="Vac8"/>
</dbReference>
<dbReference type="Pfam" id="PF13833">
    <property type="entry name" value="EF-hand_8"/>
    <property type="match status" value="1"/>
</dbReference>
<evidence type="ECO:0000256" key="1">
    <source>
        <dbReference type="ARBA" id="ARBA00004308"/>
    </source>
</evidence>
<dbReference type="OrthoDB" id="7537227at2759"/>
<evidence type="ECO:0000256" key="5">
    <source>
        <dbReference type="SAM" id="MobiDB-lite"/>
    </source>
</evidence>
<dbReference type="GO" id="GO:0043495">
    <property type="term" value="F:protein-membrane adaptor activity"/>
    <property type="evidence" value="ECO:0007669"/>
    <property type="project" value="InterPro"/>
</dbReference>
<dbReference type="Pfam" id="PF00514">
    <property type="entry name" value="Arm"/>
    <property type="match status" value="1"/>
</dbReference>
<dbReference type="GO" id="GO:0071562">
    <property type="term" value="P:nucleus-vacuole junction assembly"/>
    <property type="evidence" value="ECO:0007669"/>
    <property type="project" value="InterPro"/>
</dbReference>
<dbReference type="Proteomes" id="UP000688947">
    <property type="component" value="Unassembled WGS sequence"/>
</dbReference>
<name>A0A8T1UI61_9STRA</name>
<keyword evidence="3" id="KW-0472">Membrane</keyword>
<dbReference type="InterPro" id="IPR018247">
    <property type="entry name" value="EF_Hand_1_Ca_BS"/>
</dbReference>
<gene>
    <name evidence="7" type="ORF">JG687_00007478</name>
</gene>
<organism evidence="7 8">
    <name type="scientific">Phytophthora cactorum</name>
    <dbReference type="NCBI Taxonomy" id="29920"/>
    <lineage>
        <taxon>Eukaryota</taxon>
        <taxon>Sar</taxon>
        <taxon>Stramenopiles</taxon>
        <taxon>Oomycota</taxon>
        <taxon>Peronosporomycetes</taxon>
        <taxon>Peronosporales</taxon>
        <taxon>Peronosporaceae</taxon>
        <taxon>Phytophthora</taxon>
    </lineage>
</organism>
<keyword evidence="2" id="KW-0677">Repeat</keyword>
<feature type="compositionally biased region" description="Basic residues" evidence="5">
    <location>
        <begin position="1797"/>
        <end position="1808"/>
    </location>
</feature>
<dbReference type="PROSITE" id="PS00018">
    <property type="entry name" value="EF_HAND_1"/>
    <property type="match status" value="2"/>
</dbReference>
<dbReference type="InterPro" id="IPR000225">
    <property type="entry name" value="Armadillo"/>
</dbReference>
<dbReference type="InterPro" id="IPR002048">
    <property type="entry name" value="EF_hand_dom"/>
</dbReference>
<feature type="repeat" description="ARM" evidence="4">
    <location>
        <begin position="2079"/>
        <end position="2117"/>
    </location>
</feature>
<dbReference type="PROSITE" id="PS50176">
    <property type="entry name" value="ARM_REPEAT"/>
    <property type="match status" value="2"/>
</dbReference>
<evidence type="ECO:0000259" key="6">
    <source>
        <dbReference type="PROSITE" id="PS50222"/>
    </source>
</evidence>
<comment type="caution">
    <text evidence="7">The sequence shown here is derived from an EMBL/GenBank/DDBJ whole genome shotgun (WGS) entry which is preliminary data.</text>
</comment>
<sequence>MGASQSLDAFFGSPNIPSNSEQADVYQYLRRVERTLWITSPFWDEGDVEAAETRIPNPTKLEATPRDPFKKMTPNEALSAIPAMLDETWVSPLVALVDCVDPIPRRAGLALLSRIVQRESVAKIFVAVRGMDKAMALLDSQDQQATHLALEVIFALCAGSSGVIRPFCEAGLIGRLTELIKGDNLELVLASLKVLRLTLRQTENLAELLRLGCIDTFLRLMTPTNSNADAVIFALSLIADETDSIFPREQTTATLGRMLETLRGAAKRSPAASATSFLFASLAKSSIFHSAICSEANLGILAKLLVGSTYALKLLAALSTARHVKEHMCEAESVARMLQYLRGANCILAFCKLMETTPDALQILALLREHMSSSTFYVDQALNIVTRLDHEALHEQVLGFLDGLTSKKNTRALEQIFASDPDRIANLLQASLNTRVQLLGATLLRRLFKRLNSIDIPSTAAQRHLAKLLSASSVDQMVAVAACRVWGNLFQYEDKRLAFAQIPDSVSGLLQLLQRCIGSQPVIDTATIQVSSDLEAEEKKVVPLGLKPLAARSPTDVAAQAEIDDEAEIKTLGGEAPARRVVATSKMVDFSLRHADTALAPLCNNGLSTLYDVERADSYVTWFIDTMGIVNTPENRGIVVNEGGDALLSAIITGLQSELPGLQRYAALLVANLATRHEGNKVRLGAAGAASPLVDRLSSQRRNLLENVLLAVVKLGSHAGNKVKLGGKVCFEKLLALVHHETLQVAKGAARALAVLVVGNDANKKFLLQCEAPVVAELSALLKGSNGSIVESAMLVLGELAPMPAQALELSRCVDVLSVVKLLTHINPCIARAALLVVRHLTRESFNKTRFGLRECVEALLARLRLGLGGTSGADELEMVELTVTCLANLSFASSNASLIAERDDSLLLLLQLTTSALPTAVEGYLSEKEVSRLMSQGDEMAEHDEEMYESMARNSPKKGGNSREKSDARRQGEVESRSQILNFSAFPSLQTAVLEQTLLVLSNCADHYRTLNVVDILAVAQNTSLQDAATKRGALQTLSKLLTSSSLVVVEAAAYVLSKLAARGDNPMKLLALDVPATLVHGILRKPANGLKGEEIIADVLTPLLQLHPQTLGKNLSRLVLALLADDSLKFFLPKKTVSLLRACFVHQATSAKTIRNVLRMFVLLVTVEEHKTTITLEDSGEALGRMLVWECLDVLRLLCSSPYDEQVIVEEGGVVVLVAYFELWLSVTSGVAPELFPSGGHFIEEMKAAGARSAVENNPLISPDDKALPVALLGMLGYSADLNEEFARALEQFDAARSEAERRERVAYLLRFLERYALTHAPTKEQAIDSFMTYLVADAEKAQTAAMATEHEPEVTKDEQASASKLALTIAGDCLASLVKISGWSPPERSLSATLSGFGELYLSRWDLNALLAVAFARQRGDEDNEFQERPRLAIAQISQVLELAALVRAQLEENSRTGGSGVVVVGQIDARWLCNAFMLVTGIYSSDRSSLARNGELNPVEQVLALVHWLAVNSSTCFEDICRNAALLRAFFAPLTPVFCGDFNGDREMELFLSLMEMTVNTHTPGAETTASIDELLVEVLKFLYAQVDNGLQHNALAHLCASSLCLDALVRNATVPVLAQILFSPLVETLRRREIEACVLALLGKMCDRSQIVSRRVVSSNLLPKLCEFLVVDKQLEYTQQEPQSDELGVHNNAVWIVYSLSKDVELVPKLVAHSILETLSDQLLEYDQNSTQRKALGAMSRLAGVAELDATFLQSLISQLVESVRRNVPIPDAHHSVTNALAVFNAILKAGKNRPHQQRHRRPPNQQQRRAEDSEVNIRQILLKGEGLRIALDLLGVADARIKLEAFRVVSEFVEDHPDFNEVRELLLGSEEQGGSHALLSLVRALSDEARSSALPSTRSGKNDLLLVALTLLNMLLSDEILKMKLTPTTYDVVLQVVVAISATASNLRVLGESLKALTTMTRAGQVADLCPEAALVSSVEPLVKILQGLSEAEGGSSTTMRLNALFLLVNFASSDQCRLRMAHCGALQALLGIIQTPGGATPDDQLVQLALLGVALMTTGGVSDAAAVVELSRAVDTLVRLLSSKSPSIQANAVWVVSNISSEVSLKSAIVARDPKKGRAMHFERIVLQFALVRDAFTTLRSIYRQFASAEKNGLDFEGLKAALNAMGAHIKESDMSEIFYESDMVRDNSLSQNEFVVSLAIAHLLGLITNFDSIKDSIVHAPEDVTLITPPDDQPADQGNASKLIAKALDLMVTAYLLFDNDASGTIQTSEVLEQMRQTPTGPNSPRRLERMESGFSSKAIRDERIKELDFDQDGTITFQEFVLTFQRWAGSDDDDDD</sequence>
<evidence type="ECO:0000256" key="4">
    <source>
        <dbReference type="PROSITE-ProRule" id="PRU00259"/>
    </source>
</evidence>
<evidence type="ECO:0000256" key="2">
    <source>
        <dbReference type="ARBA" id="ARBA00022737"/>
    </source>
</evidence>
<protein>
    <recommendedName>
        <fullName evidence="6">EF-hand domain-containing protein</fullName>
    </recommendedName>
</protein>
<evidence type="ECO:0000313" key="8">
    <source>
        <dbReference type="Proteomes" id="UP000688947"/>
    </source>
</evidence>
<comment type="subcellular location">
    <subcellularLocation>
        <location evidence="1">Endomembrane system</location>
    </subcellularLocation>
</comment>
<feature type="region of interest" description="Disordered" evidence="5">
    <location>
        <begin position="1797"/>
        <end position="1818"/>
    </location>
</feature>
<evidence type="ECO:0000256" key="3">
    <source>
        <dbReference type="ARBA" id="ARBA00023136"/>
    </source>
</evidence>
<dbReference type="GO" id="GO:0012505">
    <property type="term" value="C:endomembrane system"/>
    <property type="evidence" value="ECO:0007669"/>
    <property type="project" value="UniProtKB-SubCell"/>
</dbReference>
<dbReference type="CDD" id="cd00051">
    <property type="entry name" value="EFh"/>
    <property type="match status" value="1"/>
</dbReference>
<dbReference type="PANTHER" id="PTHR47249:SF1">
    <property type="entry name" value="VACUOLAR PROTEIN 8"/>
    <property type="match status" value="1"/>
</dbReference>